<dbReference type="Pfam" id="PF00155">
    <property type="entry name" value="Aminotran_1_2"/>
    <property type="match status" value="1"/>
</dbReference>
<dbReference type="Gene3D" id="3.90.1150.10">
    <property type="entry name" value="Aspartate Aminotransferase, domain 1"/>
    <property type="match status" value="1"/>
</dbReference>
<dbReference type="OrthoDB" id="9813612at2"/>
<comment type="cofactor">
    <cofactor evidence="1 4">
        <name>pyridoxal 5'-phosphate</name>
        <dbReference type="ChEBI" id="CHEBI:597326"/>
    </cofactor>
</comment>
<keyword evidence="2 4" id="KW-0032">Aminotransferase</keyword>
<dbReference type="CDD" id="cd00609">
    <property type="entry name" value="AAT_like"/>
    <property type="match status" value="1"/>
</dbReference>
<dbReference type="GO" id="GO:0030170">
    <property type="term" value="F:pyridoxal phosphate binding"/>
    <property type="evidence" value="ECO:0007669"/>
    <property type="project" value="InterPro"/>
</dbReference>
<sequence>MPPAPSERMQRLKPYPFAALERRIAELQAEGRDVIRLDIGSPDMAPPSFILEAMEKSARDPRAHGYAGYRGIPALRQAVARFYARRFGVALDPDREVLILIGSKEGIFNLSLAYLGPGDVALVPSPGYPTYTDGALAAGADVFYMPLRRERGWFPDFSEIPAEVLARAKILWLNYPNNPTAACPTPEFLTEAVAFARRHNLLLAYDNPYADVAFDGYRAPSVLSVPGAKEVAVEFYSLSKSHNMAGWRVGMLVGNAEVVGTLARLKSNIDSGHFRPIQEAAAVALTHDDEWMAERNAEYARRRDVMVDALNAAGLTTERPRATIYVWARLPEGWRSADYAARLLEATGVSVAPGAMFGEAGEGYIRISLVQPVPRLEEAARRIQAFQQALGG</sequence>
<dbReference type="Proteomes" id="UP000197025">
    <property type="component" value="Unassembled WGS sequence"/>
</dbReference>
<evidence type="ECO:0000313" key="7">
    <source>
        <dbReference type="Proteomes" id="UP000197025"/>
    </source>
</evidence>
<dbReference type="InterPro" id="IPR004838">
    <property type="entry name" value="NHTrfase_class1_PyrdxlP-BS"/>
</dbReference>
<evidence type="ECO:0000256" key="1">
    <source>
        <dbReference type="ARBA" id="ARBA00001933"/>
    </source>
</evidence>
<reference evidence="7" key="1">
    <citation type="submission" date="2017-06" db="EMBL/GenBank/DDBJ databases">
        <authorList>
            <person name="Varghese N."/>
            <person name="Submissions S."/>
        </authorList>
    </citation>
    <scope>NUCLEOTIDE SEQUENCE [LARGE SCALE GENOMIC DNA]</scope>
    <source>
        <strain evidence="7">JAD2</strain>
    </source>
</reference>
<keyword evidence="7" id="KW-1185">Reference proteome</keyword>
<comment type="similarity">
    <text evidence="4">Belongs to the class-I pyridoxal-phosphate-dependent aminotransferase family.</text>
</comment>
<dbReference type="Gene3D" id="3.40.640.10">
    <property type="entry name" value="Type I PLP-dependent aspartate aminotransferase-like (Major domain)"/>
    <property type="match status" value="1"/>
</dbReference>
<dbReference type="InterPro" id="IPR004839">
    <property type="entry name" value="Aminotransferase_I/II_large"/>
</dbReference>
<dbReference type="GO" id="GO:0008483">
    <property type="term" value="F:transaminase activity"/>
    <property type="evidence" value="ECO:0007669"/>
    <property type="project" value="UniProtKB-KW"/>
</dbReference>
<dbReference type="PANTHER" id="PTHR42832">
    <property type="entry name" value="AMINO ACID AMINOTRANSFERASE"/>
    <property type="match status" value="1"/>
</dbReference>
<dbReference type="InParanoid" id="A0A212RJI6"/>
<keyword evidence="3 4" id="KW-0808">Transferase</keyword>
<evidence type="ECO:0000313" key="6">
    <source>
        <dbReference type="EMBL" id="SNB72490.1"/>
    </source>
</evidence>
<dbReference type="InterPro" id="IPR015422">
    <property type="entry name" value="PyrdxlP-dep_Trfase_small"/>
</dbReference>
<organism evidence="6 7">
    <name type="scientific">Thermoflexus hugenholtzii JAD2</name>
    <dbReference type="NCBI Taxonomy" id="877466"/>
    <lineage>
        <taxon>Bacteria</taxon>
        <taxon>Bacillati</taxon>
        <taxon>Chloroflexota</taxon>
        <taxon>Thermoflexia</taxon>
        <taxon>Thermoflexales</taxon>
        <taxon>Thermoflexaceae</taxon>
        <taxon>Thermoflexus</taxon>
    </lineage>
</organism>
<name>A0A212RJI6_9CHLR</name>
<evidence type="ECO:0000256" key="4">
    <source>
        <dbReference type="RuleBase" id="RU000481"/>
    </source>
</evidence>
<feature type="domain" description="Aminotransferase class I/classII large" evidence="5">
    <location>
        <begin position="33"/>
        <end position="383"/>
    </location>
</feature>
<dbReference type="PROSITE" id="PS00105">
    <property type="entry name" value="AA_TRANSFER_CLASS_1"/>
    <property type="match status" value="1"/>
</dbReference>
<dbReference type="FunCoup" id="A0A212RJI6">
    <property type="interactions" value="103"/>
</dbReference>
<dbReference type="AlphaFoldDB" id="A0A212RJI6"/>
<accession>A0A212RJI6</accession>
<dbReference type="InterPro" id="IPR015424">
    <property type="entry name" value="PyrdxlP-dep_Trfase"/>
</dbReference>
<dbReference type="EC" id="2.6.1.-" evidence="4"/>
<proteinExistence type="inferred from homology"/>
<dbReference type="EMBL" id="FYEK01000061">
    <property type="protein sequence ID" value="SNB72490.1"/>
    <property type="molecule type" value="Genomic_DNA"/>
</dbReference>
<dbReference type="RefSeq" id="WP_088572067.1">
    <property type="nucleotide sequence ID" value="NZ_FYEK01000061.1"/>
</dbReference>
<protein>
    <recommendedName>
        <fullName evidence="4">Aminotransferase</fullName>
        <ecNumber evidence="4">2.6.1.-</ecNumber>
    </recommendedName>
</protein>
<dbReference type="InterPro" id="IPR050881">
    <property type="entry name" value="LL-DAP_aminotransferase"/>
</dbReference>
<evidence type="ECO:0000256" key="2">
    <source>
        <dbReference type="ARBA" id="ARBA00022576"/>
    </source>
</evidence>
<evidence type="ECO:0000256" key="3">
    <source>
        <dbReference type="ARBA" id="ARBA00022679"/>
    </source>
</evidence>
<evidence type="ECO:0000259" key="5">
    <source>
        <dbReference type="Pfam" id="PF00155"/>
    </source>
</evidence>
<dbReference type="InterPro" id="IPR015421">
    <property type="entry name" value="PyrdxlP-dep_Trfase_major"/>
</dbReference>
<gene>
    <name evidence="6" type="ORF">SAMN02746019_00016110</name>
</gene>
<dbReference type="PANTHER" id="PTHR42832:SF3">
    <property type="entry name" value="L-GLUTAMINE--4-(METHYLSULFANYL)-2-OXOBUTANOATE AMINOTRANSFERASE"/>
    <property type="match status" value="1"/>
</dbReference>
<dbReference type="SUPFAM" id="SSF53383">
    <property type="entry name" value="PLP-dependent transferases"/>
    <property type="match status" value="1"/>
</dbReference>